<dbReference type="SUPFAM" id="SSF47644">
    <property type="entry name" value="Methionine synthase domain"/>
    <property type="match status" value="1"/>
</dbReference>
<keyword evidence="10" id="KW-0846">Cobalamin</keyword>
<feature type="binding site" evidence="19">
    <location>
        <position position="309"/>
    </location>
    <ligand>
        <name>Zn(2+)</name>
        <dbReference type="ChEBI" id="CHEBI:29105"/>
    </ligand>
</feature>
<sequence>METTAPVGTRAERTRRLRDILDQRIAVLDGAWGTMLQGAKLTPQDYRGERFADHEMDVTGDPDLLNITRPDLILDVHRQYLAAGADITTTNTFTATSIAQADYGLQEHVREMNLQGARLARQAADEAGGRFVAGSVGPLNVTLSLSPRVDDPSYRAVTFDQVKAAYAEQIAALADGGVDLLLIETIFDTLNAKAAITAAQEVAPDLPLWISVTIVDLSGRTLSGQTVEAFWNSVKHARPLVVGVNCSLGAVEMRPHVEELARLSGTYTASHPNAGLPNAFGGYDQTPEETGRLLGEFAAEGLVNVVGGCCGTSPAHIERIAGVVAGRAPRKVASPPRRSRFSGLETFEIGPDTGFVMIGERTNVTGSARFRRLIEAGDFHAAADVALEQVRGGANLLDVNMDADLLESEQAMTSFLNLIATEPEIAKIPVMIDSSRWSVLEAGLKCVQGNGVVNSISLKEGEEPFLEQARRVKSFGAGVVVMAFDEQGQAETADRKVEICGRAYDLLTQQVGFAPEDIIFDPNVLAVATGMSEHNGYAKEFIEALPRIKERCPGALTSGGISNLSFSFRGNDVVREAMHSAFLLHAVRAGLDMGIVNAGQLAVYADIPADLLEHVEDVLFDRREDATDRLIEFARTVSGSGTERKVDLSWREQPVAERLAHALVHGITDFVEEDTEEARKIAASPLEVIEGPLMDGMKIVGDLFGSGKMFLPQVVKSARVMKRSVAYLEPFMEAEKERARQAGQVETRKGQGKIVLATVKGDVHDIGKNIVGVVLGCNNYEVVDLGVMVPAAKILDTAVAEGADAVGLSGLITPSLDEMVSVAAEMERRGLKLPLLIGGATTSRQHTAVRIAPAYTNTVVHVLDASRVVGVVSDLLDAERADALDAANRAEQQ</sequence>
<feature type="binding site" evidence="19">
    <location>
        <position position="310"/>
    </location>
    <ligand>
        <name>Zn(2+)</name>
        <dbReference type="ChEBI" id="CHEBI:29105"/>
    </ligand>
</feature>
<dbReference type="EC" id="2.1.1.13" evidence="6 18"/>
<dbReference type="InterPro" id="IPR036589">
    <property type="entry name" value="HCY_dom_sf"/>
</dbReference>
<evidence type="ECO:0000313" key="24">
    <source>
        <dbReference type="EMBL" id="MFD0885882.1"/>
    </source>
</evidence>
<dbReference type="EMBL" id="JBHTHX010000459">
    <property type="protein sequence ID" value="MFD0885882.1"/>
    <property type="molecule type" value="Genomic_DNA"/>
</dbReference>
<reference evidence="25" key="1">
    <citation type="journal article" date="2019" name="Int. J. Syst. Evol. Microbiol.">
        <title>The Global Catalogue of Microorganisms (GCM) 10K type strain sequencing project: providing services to taxonomists for standard genome sequencing and annotation.</title>
        <authorList>
            <consortium name="The Broad Institute Genomics Platform"/>
            <consortium name="The Broad Institute Genome Sequencing Center for Infectious Disease"/>
            <person name="Wu L."/>
            <person name="Ma J."/>
        </authorList>
    </citation>
    <scope>NUCLEOTIDE SEQUENCE [LARGE SCALE GENOMIC DNA]</scope>
    <source>
        <strain evidence="25">CCUG 62974</strain>
    </source>
</reference>
<evidence type="ECO:0000256" key="2">
    <source>
        <dbReference type="ARBA" id="ARBA00001947"/>
    </source>
</evidence>
<evidence type="ECO:0000256" key="10">
    <source>
        <dbReference type="ARBA" id="ARBA00022628"/>
    </source>
</evidence>
<dbReference type="Pfam" id="PF02310">
    <property type="entry name" value="B12-binding"/>
    <property type="match status" value="1"/>
</dbReference>
<evidence type="ECO:0000313" key="25">
    <source>
        <dbReference type="Proteomes" id="UP001597024"/>
    </source>
</evidence>
<feature type="domain" description="B12-binding" evidence="22">
    <location>
        <begin position="751"/>
        <end position="886"/>
    </location>
</feature>
<feature type="domain" description="Pterin-binding" evidence="21">
    <location>
        <begin position="355"/>
        <end position="616"/>
    </location>
</feature>
<keyword evidence="14 19" id="KW-0862">Zinc</keyword>
<evidence type="ECO:0000256" key="8">
    <source>
        <dbReference type="ARBA" id="ARBA00022603"/>
    </source>
</evidence>
<evidence type="ECO:0000256" key="16">
    <source>
        <dbReference type="ARBA" id="ARBA00023285"/>
    </source>
</evidence>
<dbReference type="InterPro" id="IPR011822">
    <property type="entry name" value="MetH"/>
</dbReference>
<evidence type="ECO:0000259" key="22">
    <source>
        <dbReference type="PROSITE" id="PS51332"/>
    </source>
</evidence>
<feature type="domain" description="Hcy-binding" evidence="20">
    <location>
        <begin position="14"/>
        <end position="324"/>
    </location>
</feature>
<dbReference type="PANTHER" id="PTHR45833">
    <property type="entry name" value="METHIONINE SYNTHASE"/>
    <property type="match status" value="1"/>
</dbReference>
<evidence type="ECO:0000259" key="21">
    <source>
        <dbReference type="PROSITE" id="PS50972"/>
    </source>
</evidence>
<keyword evidence="16" id="KW-0170">Cobalt</keyword>
<evidence type="ECO:0000256" key="4">
    <source>
        <dbReference type="ARBA" id="ARBA00005178"/>
    </source>
</evidence>
<dbReference type="NCBIfam" id="TIGR02082">
    <property type="entry name" value="metH"/>
    <property type="match status" value="1"/>
</dbReference>
<dbReference type="InterPro" id="IPR006158">
    <property type="entry name" value="Cobalamin-bd"/>
</dbReference>
<dbReference type="GO" id="GO:0032259">
    <property type="term" value="P:methylation"/>
    <property type="evidence" value="ECO:0007669"/>
    <property type="project" value="UniProtKB-KW"/>
</dbReference>
<dbReference type="PROSITE" id="PS50970">
    <property type="entry name" value="HCY"/>
    <property type="match status" value="1"/>
</dbReference>
<evidence type="ECO:0000256" key="18">
    <source>
        <dbReference type="NCBIfam" id="TIGR02082"/>
    </source>
</evidence>
<organism evidence="24 25">
    <name type="scientific">Streptosporangium algeriense</name>
    <dbReference type="NCBI Taxonomy" id="1682748"/>
    <lineage>
        <taxon>Bacteria</taxon>
        <taxon>Bacillati</taxon>
        <taxon>Actinomycetota</taxon>
        <taxon>Actinomycetes</taxon>
        <taxon>Streptosporangiales</taxon>
        <taxon>Streptosporangiaceae</taxon>
        <taxon>Streptosporangium</taxon>
    </lineage>
</organism>
<comment type="catalytic activity">
    <reaction evidence="1">
        <text>(6S)-5-methyl-5,6,7,8-tetrahydrofolate + L-homocysteine = (6S)-5,6,7,8-tetrahydrofolate + L-methionine</text>
        <dbReference type="Rhea" id="RHEA:11172"/>
        <dbReference type="ChEBI" id="CHEBI:18608"/>
        <dbReference type="ChEBI" id="CHEBI:57453"/>
        <dbReference type="ChEBI" id="CHEBI:57844"/>
        <dbReference type="ChEBI" id="CHEBI:58199"/>
        <dbReference type="EC" id="2.1.1.13"/>
    </reaction>
</comment>
<dbReference type="InterPro" id="IPR011005">
    <property type="entry name" value="Dihydropteroate_synth-like_sf"/>
</dbReference>
<evidence type="ECO:0000256" key="3">
    <source>
        <dbReference type="ARBA" id="ARBA00001956"/>
    </source>
</evidence>
<evidence type="ECO:0000256" key="12">
    <source>
        <dbReference type="ARBA" id="ARBA00022691"/>
    </source>
</evidence>
<keyword evidence="15" id="KW-0486">Methionine biosynthesis</keyword>
<comment type="cofactor">
    <cofactor evidence="2 19">
        <name>Zn(2+)</name>
        <dbReference type="ChEBI" id="CHEBI:29105"/>
    </cofactor>
</comment>
<comment type="pathway">
    <text evidence="4">Amino-acid biosynthesis; L-methionine biosynthesis via de novo pathway; L-methionine from L-homocysteine (MetH route): step 1/1.</text>
</comment>
<dbReference type="InterPro" id="IPR036724">
    <property type="entry name" value="Cobalamin-bd_sf"/>
</dbReference>
<dbReference type="InterPro" id="IPR033706">
    <property type="entry name" value="Met_synthase_B12-bd"/>
</dbReference>
<dbReference type="SUPFAM" id="SSF52242">
    <property type="entry name" value="Cobalamin (vitamin B12)-binding domain"/>
    <property type="match status" value="1"/>
</dbReference>
<evidence type="ECO:0000256" key="15">
    <source>
        <dbReference type="ARBA" id="ARBA00023167"/>
    </source>
</evidence>
<dbReference type="SMART" id="SM01018">
    <property type="entry name" value="B12-binding_2"/>
    <property type="match status" value="1"/>
</dbReference>
<keyword evidence="12" id="KW-0949">S-adenosyl-L-methionine</keyword>
<evidence type="ECO:0000259" key="23">
    <source>
        <dbReference type="PROSITE" id="PS51337"/>
    </source>
</evidence>
<dbReference type="Pfam" id="PF02607">
    <property type="entry name" value="B12-binding_2"/>
    <property type="match status" value="1"/>
</dbReference>
<accession>A0ABW3DS88</accession>
<dbReference type="PANTHER" id="PTHR45833:SF1">
    <property type="entry name" value="METHIONINE SYNTHASE"/>
    <property type="match status" value="1"/>
</dbReference>
<evidence type="ECO:0000256" key="17">
    <source>
        <dbReference type="ARBA" id="ARBA00025552"/>
    </source>
</evidence>
<evidence type="ECO:0000256" key="11">
    <source>
        <dbReference type="ARBA" id="ARBA00022679"/>
    </source>
</evidence>
<evidence type="ECO:0000259" key="20">
    <source>
        <dbReference type="PROSITE" id="PS50970"/>
    </source>
</evidence>
<evidence type="ECO:0000256" key="6">
    <source>
        <dbReference type="ARBA" id="ARBA00012032"/>
    </source>
</evidence>
<dbReference type="Proteomes" id="UP001597024">
    <property type="component" value="Unassembled WGS sequence"/>
</dbReference>
<keyword evidence="11 19" id="KW-0808">Transferase</keyword>
<dbReference type="InterPro" id="IPR003759">
    <property type="entry name" value="Cbl-bd_cap"/>
</dbReference>
<feature type="non-terminal residue" evidence="24">
    <location>
        <position position="893"/>
    </location>
</feature>
<dbReference type="PROSITE" id="PS51337">
    <property type="entry name" value="B12_BINDING_NTER"/>
    <property type="match status" value="1"/>
</dbReference>
<dbReference type="InterPro" id="IPR003726">
    <property type="entry name" value="HCY_dom"/>
</dbReference>
<dbReference type="GO" id="GO:0008705">
    <property type="term" value="F:methionine synthase activity"/>
    <property type="evidence" value="ECO:0007669"/>
    <property type="project" value="UniProtKB-EC"/>
</dbReference>
<dbReference type="Gene3D" id="1.10.1240.10">
    <property type="entry name" value="Methionine synthase domain"/>
    <property type="match status" value="1"/>
</dbReference>
<keyword evidence="13 19" id="KW-0479">Metal-binding</keyword>
<dbReference type="PROSITE" id="PS51332">
    <property type="entry name" value="B12_BINDING"/>
    <property type="match status" value="1"/>
</dbReference>
<dbReference type="PIRSF" id="PIRSF000381">
    <property type="entry name" value="MetH"/>
    <property type="match status" value="1"/>
</dbReference>
<dbReference type="CDD" id="cd00740">
    <property type="entry name" value="MeTr"/>
    <property type="match status" value="1"/>
</dbReference>
<dbReference type="Gene3D" id="3.20.20.20">
    <property type="entry name" value="Dihydropteroate synthase-like"/>
    <property type="match status" value="1"/>
</dbReference>
<evidence type="ECO:0000256" key="7">
    <source>
        <dbReference type="ARBA" id="ARBA00013998"/>
    </source>
</evidence>
<evidence type="ECO:0000256" key="19">
    <source>
        <dbReference type="PROSITE-ProRule" id="PRU00333"/>
    </source>
</evidence>
<evidence type="ECO:0000256" key="5">
    <source>
        <dbReference type="ARBA" id="ARBA00010398"/>
    </source>
</evidence>
<comment type="cofactor">
    <cofactor evidence="3">
        <name>methylcob(III)alamin</name>
        <dbReference type="ChEBI" id="CHEBI:28115"/>
    </cofactor>
</comment>
<keyword evidence="8 19" id="KW-0489">Methyltransferase</keyword>
<comment type="caution">
    <text evidence="24">The sequence shown here is derived from an EMBL/GenBank/DDBJ whole genome shotgun (WGS) entry which is preliminary data.</text>
</comment>
<dbReference type="Gene3D" id="3.40.50.280">
    <property type="entry name" value="Cobalamin-binding domain"/>
    <property type="match status" value="1"/>
</dbReference>
<name>A0ABW3DS88_9ACTN</name>
<evidence type="ECO:0000256" key="1">
    <source>
        <dbReference type="ARBA" id="ARBA00001700"/>
    </source>
</evidence>
<feature type="binding site" evidence="19">
    <location>
        <position position="246"/>
    </location>
    <ligand>
        <name>Zn(2+)</name>
        <dbReference type="ChEBI" id="CHEBI:29105"/>
    </ligand>
</feature>
<dbReference type="SUPFAM" id="SSF51717">
    <property type="entry name" value="Dihydropteroate synthetase-like"/>
    <property type="match status" value="1"/>
</dbReference>
<dbReference type="PROSITE" id="PS50972">
    <property type="entry name" value="PTERIN_BINDING"/>
    <property type="match status" value="1"/>
</dbReference>
<keyword evidence="9" id="KW-0028">Amino-acid biosynthesis</keyword>
<dbReference type="Gene3D" id="3.20.20.330">
    <property type="entry name" value="Homocysteine-binding-like domain"/>
    <property type="match status" value="1"/>
</dbReference>
<proteinExistence type="inferred from homology"/>
<evidence type="ECO:0000256" key="13">
    <source>
        <dbReference type="ARBA" id="ARBA00022723"/>
    </source>
</evidence>
<comment type="function">
    <text evidence="17">Catalyzes the transfer of a methyl group from methyl-cobalamin to homocysteine, yielding enzyme-bound cob(I)alamin and methionine. Subsequently, remethylates the cofactor using methyltetrahydrofolate.</text>
</comment>
<feature type="domain" description="B12-binding N-terminal" evidence="23">
    <location>
        <begin position="646"/>
        <end position="740"/>
    </location>
</feature>
<evidence type="ECO:0000256" key="14">
    <source>
        <dbReference type="ARBA" id="ARBA00022833"/>
    </source>
</evidence>
<evidence type="ECO:0000256" key="9">
    <source>
        <dbReference type="ARBA" id="ARBA00022605"/>
    </source>
</evidence>
<dbReference type="Pfam" id="PF02574">
    <property type="entry name" value="S-methyl_trans"/>
    <property type="match status" value="1"/>
</dbReference>
<comment type="similarity">
    <text evidence="5">Belongs to the vitamin-B12 dependent methionine synthase family.</text>
</comment>
<dbReference type="InterPro" id="IPR050554">
    <property type="entry name" value="Met_Synthase/Corrinoid"/>
</dbReference>
<protein>
    <recommendedName>
        <fullName evidence="7 18">Methionine synthase</fullName>
        <ecNumber evidence="6 18">2.1.1.13</ecNumber>
    </recommendedName>
</protein>
<dbReference type="Pfam" id="PF00809">
    <property type="entry name" value="Pterin_bind"/>
    <property type="match status" value="1"/>
</dbReference>
<dbReference type="SUPFAM" id="SSF82282">
    <property type="entry name" value="Homocysteine S-methyltransferase"/>
    <property type="match status" value="1"/>
</dbReference>
<keyword evidence="25" id="KW-1185">Reference proteome</keyword>
<dbReference type="CDD" id="cd02069">
    <property type="entry name" value="methionine_synthase_B12_BD"/>
    <property type="match status" value="1"/>
</dbReference>
<dbReference type="InterPro" id="IPR000489">
    <property type="entry name" value="Pterin-binding_dom"/>
</dbReference>
<dbReference type="InterPro" id="IPR036594">
    <property type="entry name" value="Meth_synthase_dom"/>
</dbReference>
<gene>
    <name evidence="24" type="primary">metH</name>
    <name evidence="24" type="ORF">ACFQ08_15135</name>
</gene>